<evidence type="ECO:0000256" key="4">
    <source>
        <dbReference type="ARBA" id="ARBA00022692"/>
    </source>
</evidence>
<keyword evidence="6" id="KW-1133">Transmembrane helix</keyword>
<organism evidence="9 10">
    <name type="scientific">Ensete ventricosum</name>
    <name type="common">Abyssinian banana</name>
    <name type="synonym">Musa ensete</name>
    <dbReference type="NCBI Taxonomy" id="4639"/>
    <lineage>
        <taxon>Eukaryota</taxon>
        <taxon>Viridiplantae</taxon>
        <taxon>Streptophyta</taxon>
        <taxon>Embryophyta</taxon>
        <taxon>Tracheophyta</taxon>
        <taxon>Spermatophyta</taxon>
        <taxon>Magnoliopsida</taxon>
        <taxon>Liliopsida</taxon>
        <taxon>Zingiberales</taxon>
        <taxon>Musaceae</taxon>
        <taxon>Ensete</taxon>
    </lineage>
</organism>
<keyword evidence="10" id="KW-1185">Reference proteome</keyword>
<evidence type="ECO:0000256" key="8">
    <source>
        <dbReference type="SAM" id="MobiDB-lite"/>
    </source>
</evidence>
<gene>
    <name evidence="9" type="ORF">OPV22_010593</name>
</gene>
<evidence type="ECO:0000256" key="1">
    <source>
        <dbReference type="ARBA" id="ARBA00004167"/>
    </source>
</evidence>
<dbReference type="InterPro" id="IPR040359">
    <property type="entry name" value="GDU"/>
</dbReference>
<evidence type="ECO:0000256" key="2">
    <source>
        <dbReference type="ARBA" id="ARBA00009977"/>
    </source>
</evidence>
<evidence type="ECO:0000256" key="6">
    <source>
        <dbReference type="ARBA" id="ARBA00022989"/>
    </source>
</evidence>
<dbReference type="EMBL" id="JAQQAF010000003">
    <property type="protein sequence ID" value="KAJ8500041.1"/>
    <property type="molecule type" value="Genomic_DNA"/>
</dbReference>
<dbReference type="AlphaFoldDB" id="A0AAV8RBN2"/>
<reference evidence="9 10" key="1">
    <citation type="submission" date="2022-12" db="EMBL/GenBank/DDBJ databases">
        <title>Chromosome-scale assembly of the Ensete ventricosum genome.</title>
        <authorList>
            <person name="Dussert Y."/>
            <person name="Stocks J."/>
            <person name="Wendawek A."/>
            <person name="Woldeyes F."/>
            <person name="Nichols R.A."/>
            <person name="Borrell J.S."/>
        </authorList>
    </citation>
    <scope>NUCLEOTIDE SEQUENCE [LARGE SCALE GENOMIC DNA]</scope>
    <source>
        <strain evidence="10">cv. Maze</strain>
        <tissue evidence="9">Seeds</tissue>
    </source>
</reference>
<proteinExistence type="inferred from homology"/>
<dbReference type="GO" id="GO:0016020">
    <property type="term" value="C:membrane"/>
    <property type="evidence" value="ECO:0007669"/>
    <property type="project" value="UniProtKB-SubCell"/>
</dbReference>
<name>A0AAV8RBN2_ENSVE</name>
<protein>
    <submittedName>
        <fullName evidence="9">Uncharacterized protein</fullName>
    </submittedName>
</protein>
<dbReference type="Proteomes" id="UP001222027">
    <property type="component" value="Unassembled WGS sequence"/>
</dbReference>
<dbReference type="GO" id="GO:0080143">
    <property type="term" value="P:regulation of amino acid export"/>
    <property type="evidence" value="ECO:0007669"/>
    <property type="project" value="InterPro"/>
</dbReference>
<comment type="similarity">
    <text evidence="2">Belongs to the GLUTAMINE DUMPER 1 (TC 9.B.60) family.</text>
</comment>
<accession>A0AAV8RBN2</accession>
<evidence type="ECO:0000313" key="10">
    <source>
        <dbReference type="Proteomes" id="UP001222027"/>
    </source>
</evidence>
<dbReference type="PANTHER" id="PTHR33228:SF82">
    <property type="entry name" value="OS06G0654400 PROTEIN"/>
    <property type="match status" value="1"/>
</dbReference>
<sequence length="101" mass="11331">MVADRKMHANYWGIRRLESFLESGDGTEQSDHEKHGDASSGKDPAFPEERFFVIMAGDCTPTFFAIPIASRAVDNRTDADENNDGENKRMYACMHACHSFA</sequence>
<dbReference type="GO" id="GO:0006865">
    <property type="term" value="P:amino acid transport"/>
    <property type="evidence" value="ECO:0007669"/>
    <property type="project" value="UniProtKB-KW"/>
</dbReference>
<keyword evidence="3" id="KW-0813">Transport</keyword>
<keyword evidence="4" id="KW-0812">Transmembrane</keyword>
<feature type="region of interest" description="Disordered" evidence="8">
    <location>
        <begin position="23"/>
        <end position="45"/>
    </location>
</feature>
<dbReference type="PANTHER" id="PTHR33228">
    <property type="entry name" value="PROTEIN GLUTAMINE DUMPER 4-RELATED"/>
    <property type="match status" value="1"/>
</dbReference>
<evidence type="ECO:0000256" key="5">
    <source>
        <dbReference type="ARBA" id="ARBA00022970"/>
    </source>
</evidence>
<comment type="subcellular location">
    <subcellularLocation>
        <location evidence="1">Membrane</location>
        <topology evidence="1">Single-pass membrane protein</topology>
    </subcellularLocation>
</comment>
<evidence type="ECO:0000256" key="3">
    <source>
        <dbReference type="ARBA" id="ARBA00022448"/>
    </source>
</evidence>
<evidence type="ECO:0000256" key="7">
    <source>
        <dbReference type="ARBA" id="ARBA00023136"/>
    </source>
</evidence>
<evidence type="ECO:0000313" key="9">
    <source>
        <dbReference type="EMBL" id="KAJ8500041.1"/>
    </source>
</evidence>
<keyword evidence="7" id="KW-0472">Membrane</keyword>
<keyword evidence="5" id="KW-0029">Amino-acid transport</keyword>
<comment type="caution">
    <text evidence="9">The sequence shown here is derived from an EMBL/GenBank/DDBJ whole genome shotgun (WGS) entry which is preliminary data.</text>
</comment>